<keyword evidence="2" id="KW-1185">Reference proteome</keyword>
<evidence type="ECO:0000313" key="1">
    <source>
        <dbReference type="EMBL" id="ORX99807.1"/>
    </source>
</evidence>
<dbReference type="OrthoDB" id="4738875at2759"/>
<dbReference type="Proteomes" id="UP000193144">
    <property type="component" value="Unassembled WGS sequence"/>
</dbReference>
<reference evidence="1 2" key="1">
    <citation type="submission" date="2016-07" db="EMBL/GenBank/DDBJ databases">
        <title>Pervasive Adenine N6-methylation of Active Genes in Fungi.</title>
        <authorList>
            <consortium name="DOE Joint Genome Institute"/>
            <person name="Mondo S.J."/>
            <person name="Dannebaum R.O."/>
            <person name="Kuo R.C."/>
            <person name="Labutti K."/>
            <person name="Haridas S."/>
            <person name="Kuo A."/>
            <person name="Salamov A."/>
            <person name="Ahrendt S.R."/>
            <person name="Lipzen A."/>
            <person name="Sullivan W."/>
            <person name="Andreopoulos W.B."/>
            <person name="Clum A."/>
            <person name="Lindquist E."/>
            <person name="Daum C."/>
            <person name="Ramamoorthy G.K."/>
            <person name="Gryganskyi A."/>
            <person name="Culley D."/>
            <person name="Magnuson J.K."/>
            <person name="James T.Y."/>
            <person name="O'Malley M.A."/>
            <person name="Stajich J.E."/>
            <person name="Spatafora J.W."/>
            <person name="Visel A."/>
            <person name="Grigoriev I.V."/>
        </authorList>
    </citation>
    <scope>NUCLEOTIDE SEQUENCE [LARGE SCALE GENOMIC DNA]</scope>
    <source>
        <strain evidence="1 2">CBS 115471</strain>
    </source>
</reference>
<comment type="caution">
    <text evidence="1">The sequence shown here is derived from an EMBL/GenBank/DDBJ whole genome shotgun (WGS) entry which is preliminary data.</text>
</comment>
<name>A0A1Y1YP51_9PLEO</name>
<proteinExistence type="predicted"/>
<accession>A0A1Y1YP51</accession>
<protein>
    <recommendedName>
        <fullName evidence="3">N-acetyltransferase domain-containing protein</fullName>
    </recommendedName>
</protein>
<dbReference type="Gene3D" id="3.40.630.30">
    <property type="match status" value="1"/>
</dbReference>
<sequence>MASTSFTIRPAQIRDLLRITTVCLDGLAGMPTFTFLWRYRHQYPEDSYSSGFRDSKMILVLTKAENWAIGHQHARRDDDGNRLLAFRSTMQAVHEKYWKTLFPQNCHLVLLVTDPEFWGRGAGTMLTR</sequence>
<gene>
    <name evidence="1" type="ORF">BCR34DRAFT_606493</name>
</gene>
<dbReference type="STRING" id="1231657.A0A1Y1YP51"/>
<dbReference type="AlphaFoldDB" id="A0A1Y1YP51"/>
<dbReference type="SUPFAM" id="SSF55729">
    <property type="entry name" value="Acyl-CoA N-acyltransferases (Nat)"/>
    <property type="match status" value="1"/>
</dbReference>
<dbReference type="InterPro" id="IPR016181">
    <property type="entry name" value="Acyl_CoA_acyltransferase"/>
</dbReference>
<evidence type="ECO:0000313" key="2">
    <source>
        <dbReference type="Proteomes" id="UP000193144"/>
    </source>
</evidence>
<organism evidence="1 2">
    <name type="scientific">Clohesyomyces aquaticus</name>
    <dbReference type="NCBI Taxonomy" id="1231657"/>
    <lineage>
        <taxon>Eukaryota</taxon>
        <taxon>Fungi</taxon>
        <taxon>Dikarya</taxon>
        <taxon>Ascomycota</taxon>
        <taxon>Pezizomycotina</taxon>
        <taxon>Dothideomycetes</taxon>
        <taxon>Pleosporomycetidae</taxon>
        <taxon>Pleosporales</taxon>
        <taxon>Lindgomycetaceae</taxon>
        <taxon>Clohesyomyces</taxon>
    </lineage>
</organism>
<evidence type="ECO:0008006" key="3">
    <source>
        <dbReference type="Google" id="ProtNLM"/>
    </source>
</evidence>
<dbReference type="EMBL" id="MCFA01000192">
    <property type="protein sequence ID" value="ORX99807.1"/>
    <property type="molecule type" value="Genomic_DNA"/>
</dbReference>